<dbReference type="Pfam" id="PF07715">
    <property type="entry name" value="Plug"/>
    <property type="match status" value="1"/>
</dbReference>
<evidence type="ECO:0000256" key="7">
    <source>
        <dbReference type="ARBA" id="ARBA00023237"/>
    </source>
</evidence>
<evidence type="ECO:0000256" key="2">
    <source>
        <dbReference type="ARBA" id="ARBA00022448"/>
    </source>
</evidence>
<dbReference type="InterPro" id="IPR012910">
    <property type="entry name" value="Plug_dom"/>
</dbReference>
<dbReference type="Proteomes" id="UP000007721">
    <property type="component" value="Chromosome"/>
</dbReference>
<evidence type="ECO:0000256" key="3">
    <source>
        <dbReference type="ARBA" id="ARBA00022452"/>
    </source>
</evidence>
<evidence type="ECO:0000256" key="1">
    <source>
        <dbReference type="ARBA" id="ARBA00004571"/>
    </source>
</evidence>
<dbReference type="PROSITE" id="PS52016">
    <property type="entry name" value="TONB_DEPENDENT_REC_3"/>
    <property type="match status" value="1"/>
</dbReference>
<dbReference type="AlphaFoldDB" id="B9M495"/>
<name>B9M495_GEODF</name>
<dbReference type="GO" id="GO:0009279">
    <property type="term" value="C:cell outer membrane"/>
    <property type="evidence" value="ECO:0007669"/>
    <property type="project" value="UniProtKB-SubCell"/>
</dbReference>
<feature type="domain" description="TonB-dependent receptor plug" evidence="10">
    <location>
        <begin position="54"/>
        <end position="158"/>
    </location>
</feature>
<keyword evidence="4 8" id="KW-0812">Transmembrane</keyword>
<keyword evidence="3 8" id="KW-1134">Transmembrane beta strand</keyword>
<dbReference type="InterPro" id="IPR039426">
    <property type="entry name" value="TonB-dep_rcpt-like"/>
</dbReference>
<comment type="subcellular location">
    <subcellularLocation>
        <location evidence="1 8">Cell outer membrane</location>
        <topology evidence="1 8">Multi-pass membrane protein</topology>
    </subcellularLocation>
</comment>
<protein>
    <submittedName>
        <fullName evidence="11">Ligand-gated TonB-dependent outer membrane channel</fullName>
    </submittedName>
</protein>
<dbReference type="InterPro" id="IPR037066">
    <property type="entry name" value="Plug_dom_sf"/>
</dbReference>
<evidence type="ECO:0000313" key="11">
    <source>
        <dbReference type="EMBL" id="ACM21550.1"/>
    </source>
</evidence>
<organism evidence="11 12">
    <name type="scientific">Geotalea daltonii (strain DSM 22248 / JCM 15807 / FRC-32)</name>
    <name type="common">Geobacter daltonii</name>
    <dbReference type="NCBI Taxonomy" id="316067"/>
    <lineage>
        <taxon>Bacteria</taxon>
        <taxon>Pseudomonadati</taxon>
        <taxon>Thermodesulfobacteriota</taxon>
        <taxon>Desulfuromonadia</taxon>
        <taxon>Geobacterales</taxon>
        <taxon>Geobacteraceae</taxon>
        <taxon>Geotalea</taxon>
    </lineage>
</organism>
<keyword evidence="7 8" id="KW-0998">Cell outer membrane</keyword>
<keyword evidence="2 8" id="KW-0813">Transport</keyword>
<dbReference type="GO" id="GO:0015344">
    <property type="term" value="F:siderophore uptake transmembrane transporter activity"/>
    <property type="evidence" value="ECO:0007669"/>
    <property type="project" value="TreeGrafter"/>
</dbReference>
<proteinExistence type="inferred from homology"/>
<accession>B9M495</accession>
<keyword evidence="5 9" id="KW-0732">Signal</keyword>
<dbReference type="InterPro" id="IPR036942">
    <property type="entry name" value="Beta-barrel_TonB_sf"/>
</dbReference>
<comment type="similarity">
    <text evidence="8">Belongs to the TonB-dependent receptor family.</text>
</comment>
<evidence type="ECO:0000256" key="4">
    <source>
        <dbReference type="ARBA" id="ARBA00022692"/>
    </source>
</evidence>
<keyword evidence="6 8" id="KW-0472">Membrane</keyword>
<gene>
    <name evidence="11" type="ordered locus">Geob_3207</name>
</gene>
<evidence type="ECO:0000313" key="12">
    <source>
        <dbReference type="Proteomes" id="UP000007721"/>
    </source>
</evidence>
<dbReference type="HOGENOM" id="CLU_008287_18_5_7"/>
<keyword evidence="12" id="KW-1185">Reference proteome</keyword>
<evidence type="ECO:0000256" key="5">
    <source>
        <dbReference type="ARBA" id="ARBA00022729"/>
    </source>
</evidence>
<dbReference type="KEGG" id="geo:Geob_3207"/>
<dbReference type="PANTHER" id="PTHR30069">
    <property type="entry name" value="TONB-DEPENDENT OUTER MEMBRANE RECEPTOR"/>
    <property type="match status" value="1"/>
</dbReference>
<feature type="chain" id="PRO_5002888731" evidence="9">
    <location>
        <begin position="26"/>
        <end position="607"/>
    </location>
</feature>
<dbReference type="SUPFAM" id="SSF56935">
    <property type="entry name" value="Porins"/>
    <property type="match status" value="1"/>
</dbReference>
<dbReference type="GO" id="GO:0044718">
    <property type="term" value="P:siderophore transmembrane transport"/>
    <property type="evidence" value="ECO:0007669"/>
    <property type="project" value="TreeGrafter"/>
</dbReference>
<dbReference type="STRING" id="316067.Geob_3207"/>
<evidence type="ECO:0000259" key="10">
    <source>
        <dbReference type="Pfam" id="PF07715"/>
    </source>
</evidence>
<dbReference type="Gene3D" id="2.170.130.10">
    <property type="entry name" value="TonB-dependent receptor, plug domain"/>
    <property type="match status" value="1"/>
</dbReference>
<dbReference type="PANTHER" id="PTHR30069:SF53">
    <property type="entry name" value="COLICIN I RECEPTOR-RELATED"/>
    <property type="match status" value="1"/>
</dbReference>
<feature type="signal peptide" evidence="9">
    <location>
        <begin position="1"/>
        <end position="25"/>
    </location>
</feature>
<evidence type="ECO:0000256" key="8">
    <source>
        <dbReference type="PROSITE-ProRule" id="PRU01360"/>
    </source>
</evidence>
<dbReference type="eggNOG" id="COG4771">
    <property type="taxonomic scope" value="Bacteria"/>
</dbReference>
<sequence>MKLFRVKMQLIFMVLALMAVVPAWGDQAEDELTKLGFFTEKISDAPAPSPRPASRIAENVTVITAEQIESLNVHTLAEVLNTVPGIQLEQVRTPGSWSFFNIQGAISKHIQVLIDGVPQNDLVENAPDLGMISVQHIERVEIIKGAASAAWGQALGGVINIVTKSPEADKAVAGSVFSSYGQKSTSDMRGELSGTINRFGYYLSGGNLHSSGLVADNQINGNNAYGKITYDFPAKGYLTLGFDYRGAVRGLFSSSEFDVKDSDSSSYGYSFLNFVYPFHNRLKLDLLVRESRKTHEYFAHTYAGVLLGDFSYTARERTRGTSAKVTWGDSWRNLVVGVDYQHDTVSQRVTLLQADLDERVMDRWGIYTNGAYTIGDLTILPGIRFDDTGIDSNLFSYTLGATYQLTEKTVLRCYGAKGYSLPNALRVKPPEQVWTAQVGAESSQLPYVWLKGTFFYNHLWDIDNAYIPDLKQAVRQGGELEVRTVPLYGLFFTAGYTFTDARNRETNERIKTVPVHSAKLSLQYDDSHTGLRGVLTGNYVRWNAVPENGARDASVLWDLSLTKSISLREYAPELFFTVHNVFDNSQYQLFMLENTGRWLEGGMRFKF</sequence>
<evidence type="ECO:0000256" key="9">
    <source>
        <dbReference type="SAM" id="SignalP"/>
    </source>
</evidence>
<dbReference type="Gene3D" id="2.40.170.20">
    <property type="entry name" value="TonB-dependent receptor, beta-barrel domain"/>
    <property type="match status" value="1"/>
</dbReference>
<dbReference type="EMBL" id="CP001390">
    <property type="protein sequence ID" value="ACM21550.1"/>
    <property type="molecule type" value="Genomic_DNA"/>
</dbReference>
<evidence type="ECO:0000256" key="6">
    <source>
        <dbReference type="ARBA" id="ARBA00023136"/>
    </source>
</evidence>
<reference evidence="11 12" key="1">
    <citation type="submission" date="2009-01" db="EMBL/GenBank/DDBJ databases">
        <title>Complete sequence of Geobacter sp. FRC-32.</title>
        <authorList>
            <consortium name="US DOE Joint Genome Institute"/>
            <person name="Lucas S."/>
            <person name="Copeland A."/>
            <person name="Lapidus A."/>
            <person name="Glavina del Rio T."/>
            <person name="Dalin E."/>
            <person name="Tice H."/>
            <person name="Bruce D."/>
            <person name="Goodwin L."/>
            <person name="Pitluck S."/>
            <person name="Saunders E."/>
            <person name="Brettin T."/>
            <person name="Detter J.C."/>
            <person name="Han C."/>
            <person name="Larimer F."/>
            <person name="Land M."/>
            <person name="Hauser L."/>
            <person name="Kyrpides N."/>
            <person name="Ovchinnikova G."/>
            <person name="Kostka J."/>
            <person name="Richardson P."/>
        </authorList>
    </citation>
    <scope>NUCLEOTIDE SEQUENCE [LARGE SCALE GENOMIC DNA]</scope>
    <source>
        <strain evidence="12">DSM 22248 / JCM 15807 / FRC-32</strain>
    </source>
</reference>